<dbReference type="PANTHER" id="PTHR47979">
    <property type="entry name" value="DRAB11-RELATED"/>
    <property type="match status" value="1"/>
</dbReference>
<dbReference type="Proteomes" id="UP001217089">
    <property type="component" value="Unassembled WGS sequence"/>
</dbReference>
<evidence type="ECO:0000256" key="2">
    <source>
        <dbReference type="SAM" id="SignalP"/>
    </source>
</evidence>
<dbReference type="PROSITE" id="PS51421">
    <property type="entry name" value="RAS"/>
    <property type="match status" value="1"/>
</dbReference>
<dbReference type="Pfam" id="PF00071">
    <property type="entry name" value="Ras"/>
    <property type="match status" value="1"/>
</dbReference>
<evidence type="ECO:0008006" key="5">
    <source>
        <dbReference type="Google" id="ProtNLM"/>
    </source>
</evidence>
<dbReference type="InterPro" id="IPR027417">
    <property type="entry name" value="P-loop_NTPase"/>
</dbReference>
<dbReference type="SUPFAM" id="SSF52540">
    <property type="entry name" value="P-loop containing nucleoside triphosphate hydrolases"/>
    <property type="match status" value="1"/>
</dbReference>
<dbReference type="SMART" id="SM00176">
    <property type="entry name" value="RAN"/>
    <property type="match status" value="1"/>
</dbReference>
<dbReference type="SMART" id="SM00174">
    <property type="entry name" value="RHO"/>
    <property type="match status" value="1"/>
</dbReference>
<comment type="similarity">
    <text evidence="1">Belongs to the small GTPase superfamily. Rab family.</text>
</comment>
<dbReference type="NCBIfam" id="TIGR00231">
    <property type="entry name" value="small_GTP"/>
    <property type="match status" value="1"/>
</dbReference>
<evidence type="ECO:0000313" key="3">
    <source>
        <dbReference type="EMBL" id="KAJ8301435.1"/>
    </source>
</evidence>
<feature type="chain" id="PRO_5045323153" description="Ras-related protein Rab-43" evidence="2">
    <location>
        <begin position="24"/>
        <end position="397"/>
    </location>
</feature>
<feature type="signal peptide" evidence="2">
    <location>
        <begin position="1"/>
        <end position="23"/>
    </location>
</feature>
<dbReference type="InterPro" id="IPR050209">
    <property type="entry name" value="Rab_GTPases_membrane_traffic"/>
</dbReference>
<proteinExistence type="inferred from homology"/>
<gene>
    <name evidence="3" type="ORF">KUTeg_020422</name>
</gene>
<organism evidence="3 4">
    <name type="scientific">Tegillarca granosa</name>
    <name type="common">Malaysian cockle</name>
    <name type="synonym">Anadara granosa</name>
    <dbReference type="NCBI Taxonomy" id="220873"/>
    <lineage>
        <taxon>Eukaryota</taxon>
        <taxon>Metazoa</taxon>
        <taxon>Spiralia</taxon>
        <taxon>Lophotrochozoa</taxon>
        <taxon>Mollusca</taxon>
        <taxon>Bivalvia</taxon>
        <taxon>Autobranchia</taxon>
        <taxon>Pteriomorphia</taxon>
        <taxon>Arcoida</taxon>
        <taxon>Arcoidea</taxon>
        <taxon>Arcidae</taxon>
        <taxon>Tegillarca</taxon>
    </lineage>
</organism>
<evidence type="ECO:0000256" key="1">
    <source>
        <dbReference type="ARBA" id="ARBA00006270"/>
    </source>
</evidence>
<dbReference type="Gene3D" id="3.40.50.300">
    <property type="entry name" value="P-loop containing nucleotide triphosphate hydrolases"/>
    <property type="match status" value="1"/>
</dbReference>
<dbReference type="SMART" id="SM00175">
    <property type="entry name" value="RAB"/>
    <property type="match status" value="1"/>
</dbReference>
<protein>
    <recommendedName>
        <fullName evidence="5">Ras-related protein Rab-43</fullName>
    </recommendedName>
</protein>
<keyword evidence="4" id="KW-1185">Reference proteome</keyword>
<dbReference type="InterPro" id="IPR005225">
    <property type="entry name" value="Small_GTP-bd"/>
</dbReference>
<dbReference type="SMART" id="SM00173">
    <property type="entry name" value="RAS"/>
    <property type="match status" value="1"/>
</dbReference>
<comment type="caution">
    <text evidence="3">The sequence shown here is derived from an EMBL/GenBank/DDBJ whole genome shotgun (WGS) entry which is preliminary data.</text>
</comment>
<evidence type="ECO:0000313" key="4">
    <source>
        <dbReference type="Proteomes" id="UP001217089"/>
    </source>
</evidence>
<dbReference type="PRINTS" id="PR00449">
    <property type="entry name" value="RASTRNSFRMNG"/>
</dbReference>
<dbReference type="PROSITE" id="PS51419">
    <property type="entry name" value="RAB"/>
    <property type="match status" value="1"/>
</dbReference>
<name>A0ABQ9ED49_TEGGR</name>
<reference evidence="3 4" key="1">
    <citation type="submission" date="2022-12" db="EMBL/GenBank/DDBJ databases">
        <title>Chromosome-level genome of Tegillarca granosa.</title>
        <authorList>
            <person name="Kim J."/>
        </authorList>
    </citation>
    <scope>NUCLEOTIDE SEQUENCE [LARGE SCALE GENOMIC DNA]</scope>
    <source>
        <strain evidence="3">Teg-2019</strain>
        <tissue evidence="3">Adductor muscle</tissue>
    </source>
</reference>
<sequence>MFETQLLLIKLVILELRTREVVGRHYIGKLVHKMAFNHQSDADDTFDYLFKIVLIGDAGVGKTCVVQRFKSGTYVEKHGSTIGVDFTMKTLQIDGKLVKLQIWDTAGQERFRTITQSYYRSANGVIIAYDITKRESFENVPRWLEDVKRYAGSNIVQCLVGNKKDMEHTREVKLTEAKSFAQHHNMMDAIETSAKDNTNELKRRHGGEGSFDGGASGNINLNTRTVGSGTCIHKSTSLSESGTDMMFVLYETLIDEFNVEVRSCCRAMIYHVPNKSYKQKTMELNLKNFSQNQSPIHSNYDTADKFTSDTSKLISKYWSMKSGYVHVMIFHTMKELVIQFTYGNWQNSFTFKPHILQCRVVTDQQANKKDDQIKQSFGFSSPTHKGDSESVTLLFWC</sequence>
<dbReference type="EMBL" id="JARBDR010000918">
    <property type="protein sequence ID" value="KAJ8301435.1"/>
    <property type="molecule type" value="Genomic_DNA"/>
</dbReference>
<accession>A0ABQ9ED49</accession>
<dbReference type="InterPro" id="IPR001806">
    <property type="entry name" value="Small_GTPase"/>
</dbReference>
<keyword evidence="2" id="KW-0732">Signal</keyword>